<evidence type="ECO:0000313" key="11">
    <source>
        <dbReference type="Proteomes" id="UP001295423"/>
    </source>
</evidence>
<dbReference type="GO" id="GO:0016579">
    <property type="term" value="P:protein deubiquitination"/>
    <property type="evidence" value="ECO:0007669"/>
    <property type="project" value="TreeGrafter"/>
</dbReference>
<keyword evidence="5" id="KW-0833">Ubl conjugation pathway</keyword>
<evidence type="ECO:0000256" key="2">
    <source>
        <dbReference type="ARBA" id="ARBA00010407"/>
    </source>
</evidence>
<dbReference type="Proteomes" id="UP001295423">
    <property type="component" value="Unassembled WGS sequence"/>
</dbReference>
<dbReference type="SUPFAM" id="SSF54001">
    <property type="entry name" value="Cysteine proteinases"/>
    <property type="match status" value="1"/>
</dbReference>
<dbReference type="PANTHER" id="PTHR12419">
    <property type="entry name" value="OTU DOMAIN CONTAINING PROTEIN"/>
    <property type="match status" value="1"/>
</dbReference>
<organism evidence="10 11">
    <name type="scientific">Cylindrotheca closterium</name>
    <dbReference type="NCBI Taxonomy" id="2856"/>
    <lineage>
        <taxon>Eukaryota</taxon>
        <taxon>Sar</taxon>
        <taxon>Stramenopiles</taxon>
        <taxon>Ochrophyta</taxon>
        <taxon>Bacillariophyta</taxon>
        <taxon>Bacillariophyceae</taxon>
        <taxon>Bacillariophycidae</taxon>
        <taxon>Bacillariales</taxon>
        <taxon>Bacillariaceae</taxon>
        <taxon>Cylindrotheca</taxon>
    </lineage>
</organism>
<dbReference type="PROSITE" id="PS50802">
    <property type="entry name" value="OTU"/>
    <property type="match status" value="1"/>
</dbReference>
<dbReference type="FunFam" id="3.90.70.80:FF:000018">
    <property type="entry name" value="OTU domain-containing protein 5-B"/>
    <property type="match status" value="1"/>
</dbReference>
<dbReference type="PANTHER" id="PTHR12419:SF4">
    <property type="entry name" value="OTU DOMAIN-CONTAINING PROTEIN 5"/>
    <property type="match status" value="1"/>
</dbReference>
<evidence type="ECO:0000313" key="10">
    <source>
        <dbReference type="EMBL" id="CAJ1934441.1"/>
    </source>
</evidence>
<dbReference type="AlphaFoldDB" id="A0AAD2FII3"/>
<keyword evidence="4" id="KW-0645">Protease</keyword>
<evidence type="ECO:0000259" key="8">
    <source>
        <dbReference type="PROSITE" id="PS50030"/>
    </source>
</evidence>
<evidence type="ECO:0000256" key="6">
    <source>
        <dbReference type="ARBA" id="ARBA00022801"/>
    </source>
</evidence>
<dbReference type="InterPro" id="IPR003323">
    <property type="entry name" value="OTU_dom"/>
</dbReference>
<dbReference type="Gene3D" id="3.90.70.80">
    <property type="match status" value="1"/>
</dbReference>
<dbReference type="CDD" id="cd22796">
    <property type="entry name" value="OTU_plant_OTU6-like"/>
    <property type="match status" value="1"/>
</dbReference>
<keyword evidence="6" id="KW-0378">Hydrolase</keyword>
<dbReference type="EC" id="3.4.19.12" evidence="3"/>
<dbReference type="GO" id="GO:0004843">
    <property type="term" value="F:cysteine-type deubiquitinase activity"/>
    <property type="evidence" value="ECO:0007669"/>
    <property type="project" value="UniProtKB-EC"/>
</dbReference>
<dbReference type="GO" id="GO:0006508">
    <property type="term" value="P:proteolysis"/>
    <property type="evidence" value="ECO:0007669"/>
    <property type="project" value="UniProtKB-KW"/>
</dbReference>
<comment type="similarity">
    <text evidence="2">Belongs to the peptidase C85 family.</text>
</comment>
<evidence type="ECO:0000256" key="3">
    <source>
        <dbReference type="ARBA" id="ARBA00012759"/>
    </source>
</evidence>
<dbReference type="InterPro" id="IPR038765">
    <property type="entry name" value="Papain-like_cys_pep_sf"/>
</dbReference>
<evidence type="ECO:0000256" key="1">
    <source>
        <dbReference type="ARBA" id="ARBA00000707"/>
    </source>
</evidence>
<feature type="compositionally biased region" description="Basic and acidic residues" evidence="7">
    <location>
        <begin position="130"/>
        <end position="149"/>
    </location>
</feature>
<comment type="caution">
    <text evidence="10">The sequence shown here is derived from an EMBL/GenBank/DDBJ whole genome shotgun (WGS) entry which is preliminary data.</text>
</comment>
<evidence type="ECO:0000256" key="5">
    <source>
        <dbReference type="ARBA" id="ARBA00022786"/>
    </source>
</evidence>
<feature type="domain" description="UBA" evidence="8">
    <location>
        <begin position="528"/>
        <end position="568"/>
    </location>
</feature>
<comment type="catalytic activity">
    <reaction evidence="1">
        <text>Thiol-dependent hydrolysis of ester, thioester, amide, peptide and isopeptide bonds formed by the C-terminal Gly of ubiquitin (a 76-residue protein attached to proteins as an intracellular targeting signal).</text>
        <dbReference type="EC" id="3.4.19.12"/>
    </reaction>
</comment>
<dbReference type="PROSITE" id="PS50030">
    <property type="entry name" value="UBA"/>
    <property type="match status" value="1"/>
</dbReference>
<feature type="region of interest" description="Disordered" evidence="7">
    <location>
        <begin position="119"/>
        <end position="205"/>
    </location>
</feature>
<dbReference type="InterPro" id="IPR015940">
    <property type="entry name" value="UBA"/>
</dbReference>
<evidence type="ECO:0000256" key="4">
    <source>
        <dbReference type="ARBA" id="ARBA00022670"/>
    </source>
</evidence>
<dbReference type="Pfam" id="PF02338">
    <property type="entry name" value="OTU"/>
    <property type="match status" value="1"/>
</dbReference>
<name>A0AAD2FII3_9STRA</name>
<proteinExistence type="inferred from homology"/>
<gene>
    <name evidence="10" type="ORF">CYCCA115_LOCUS3781</name>
</gene>
<dbReference type="InterPro" id="IPR050704">
    <property type="entry name" value="Peptidase_C85-like"/>
</dbReference>
<dbReference type="GO" id="GO:0061578">
    <property type="term" value="F:K63-linked deubiquitinase activity"/>
    <property type="evidence" value="ECO:0007669"/>
    <property type="project" value="TreeGrafter"/>
</dbReference>
<keyword evidence="11" id="KW-1185">Reference proteome</keyword>
<sequence>MRVLLPLRKVASEAQASNSDLLELEEADRQELDLADQVSDENVLPVSSKHPSFRKGQITLATVDTSEGKHHRLEQQIHQKASIREAKKQAIDLSKETRRIQATETPIVTGNKKADLSSFHERSFHKRKPLHPEVDTKVSRKRPTLDRKPAAKATMVAPGRSSNWSYHRDHGDREDSGSRTVSNGLLVNRHSPRSDDDLPSSPESDVDFETALKKQGLEIREQAGDGNCLFRAVSLQVYGDPSMHMDVRKQCMDHMERDKEHFSMFVTGEPFDAYVERKRQEGVHGNNPEIQAISELFNRPVEVFCPDNGASPLNIFHAEYKTGDAPIRLSYHDGNHYNAVVDPLVPTAGLGLGLPGLQPGLADKLQMSKAVAESDAIADQKQYEKALKDSEDDEVQRALKESQLSAEHHSSHEALAQSDMDATYFDLEQAALERSMQSYISFEHEKKQCASNSARQRSAAQESPNNATSATAIIRDALPLEASVPTSSAVASLPTALASSPLVAAAASMPSAEASDDHFVPPPSASTDVYPHTVQELVMNGFELQKVMRAYELVGDNFDELLTFLVSNSSR</sequence>
<accession>A0AAD2FII3</accession>
<protein>
    <recommendedName>
        <fullName evidence="3">ubiquitinyl hydrolase 1</fullName>
        <ecNumber evidence="3">3.4.19.12</ecNumber>
    </recommendedName>
</protein>
<feature type="domain" description="OTU" evidence="9">
    <location>
        <begin position="217"/>
        <end position="343"/>
    </location>
</feature>
<dbReference type="EMBL" id="CAKOGP040000335">
    <property type="protein sequence ID" value="CAJ1934441.1"/>
    <property type="molecule type" value="Genomic_DNA"/>
</dbReference>
<evidence type="ECO:0000259" key="9">
    <source>
        <dbReference type="PROSITE" id="PS50802"/>
    </source>
</evidence>
<evidence type="ECO:0000256" key="7">
    <source>
        <dbReference type="SAM" id="MobiDB-lite"/>
    </source>
</evidence>
<feature type="compositionally biased region" description="Basic and acidic residues" evidence="7">
    <location>
        <begin position="166"/>
        <end position="177"/>
    </location>
</feature>
<reference evidence="10" key="1">
    <citation type="submission" date="2023-08" db="EMBL/GenBank/DDBJ databases">
        <authorList>
            <person name="Audoor S."/>
            <person name="Bilcke G."/>
        </authorList>
    </citation>
    <scope>NUCLEOTIDE SEQUENCE</scope>
</reference>